<dbReference type="AlphaFoldDB" id="A0A9P3H4V1"/>
<dbReference type="InterPro" id="IPR032675">
    <property type="entry name" value="LRR_dom_sf"/>
</dbReference>
<evidence type="ECO:0000259" key="2">
    <source>
        <dbReference type="Pfam" id="PF12937"/>
    </source>
</evidence>
<evidence type="ECO:0000256" key="1">
    <source>
        <dbReference type="SAM" id="MobiDB-lite"/>
    </source>
</evidence>
<feature type="region of interest" description="Disordered" evidence="1">
    <location>
        <begin position="105"/>
        <end position="136"/>
    </location>
</feature>
<sequence length="525" mass="60210">MQAKEILSKLSLTKHETKKHQRERFIRMESLPDEDAGLVFWEDYCDLHNWPRMPTSAKIHQYAREFVSEKNKEIRSRWTDVDHIDAHDLLFKPVARFMYRSLAESDSHSRNDPEELQPRRSRPTSPKVTQQSRSWKARTQCLQQQPSLNAAAASFATLPPELHFMIAALLTRKQDLYSCTLVSRDWHQILNPILWNNIEDDCPSEIRIRILTFVDKVLGTGSLQKYGHLIQTLKIKCRKDDLELFMDEAPDKFSRLHSIELIGNDYSDDVIANLLRQCSRQCGGVGPRRVVFNIDDCLIGEKSEIGFGPESARALKDHFPTLEVLRAEGAVFSSKEIKKLLCSTPKLREFNILPKDPEQAPWLGFPSSLRASDTAHPNWACTSLVVFGCPVTGIPYGEYGKLMDCVQQKRIELHKSVYSQLARLTHLEELRLGTHYDPDNMDSFSDDYDEWNDRQYDCLSMTLESGLDMLKRLKNLRVVDLEGMDVGIDGEGEQKWVAEHWPKASVLTSSDDTEEDGGGLYVLIE</sequence>
<dbReference type="OrthoDB" id="2399335at2759"/>
<feature type="domain" description="F-box" evidence="2">
    <location>
        <begin position="155"/>
        <end position="198"/>
    </location>
</feature>
<comment type="caution">
    <text evidence="3">The sequence shown here is derived from an EMBL/GenBank/DDBJ whole genome shotgun (WGS) entry which is preliminary data.</text>
</comment>
<organism evidence="3 4">
    <name type="scientific">Entomortierella parvispora</name>
    <dbReference type="NCBI Taxonomy" id="205924"/>
    <lineage>
        <taxon>Eukaryota</taxon>
        <taxon>Fungi</taxon>
        <taxon>Fungi incertae sedis</taxon>
        <taxon>Mucoromycota</taxon>
        <taxon>Mortierellomycotina</taxon>
        <taxon>Mortierellomycetes</taxon>
        <taxon>Mortierellales</taxon>
        <taxon>Mortierellaceae</taxon>
        <taxon>Entomortierella</taxon>
    </lineage>
</organism>
<gene>
    <name evidence="3" type="ORF">EMPS_02130</name>
</gene>
<reference evidence="3" key="1">
    <citation type="submission" date="2021-11" db="EMBL/GenBank/DDBJ databases">
        <authorList>
            <person name="Herlambang A."/>
            <person name="Guo Y."/>
            <person name="Takashima Y."/>
            <person name="Nishizawa T."/>
        </authorList>
    </citation>
    <scope>NUCLEOTIDE SEQUENCE</scope>
    <source>
        <strain evidence="3">E1425</strain>
    </source>
</reference>
<protein>
    <recommendedName>
        <fullName evidence="2">F-box domain-containing protein</fullName>
    </recommendedName>
</protein>
<feature type="compositionally biased region" description="Basic and acidic residues" evidence="1">
    <location>
        <begin position="105"/>
        <end position="118"/>
    </location>
</feature>
<name>A0A9P3H4V1_9FUNG</name>
<proteinExistence type="predicted"/>
<dbReference type="InterPro" id="IPR001810">
    <property type="entry name" value="F-box_dom"/>
</dbReference>
<dbReference type="Pfam" id="PF12937">
    <property type="entry name" value="F-box-like"/>
    <property type="match status" value="1"/>
</dbReference>
<dbReference type="SUPFAM" id="SSF81383">
    <property type="entry name" value="F-box domain"/>
    <property type="match status" value="1"/>
</dbReference>
<dbReference type="Proteomes" id="UP000827284">
    <property type="component" value="Unassembled WGS sequence"/>
</dbReference>
<feature type="compositionally biased region" description="Polar residues" evidence="1">
    <location>
        <begin position="123"/>
        <end position="134"/>
    </location>
</feature>
<keyword evidence="4" id="KW-1185">Reference proteome</keyword>
<evidence type="ECO:0000313" key="4">
    <source>
        <dbReference type="Proteomes" id="UP000827284"/>
    </source>
</evidence>
<reference evidence="3" key="2">
    <citation type="journal article" date="2022" name="Microbiol. Resour. Announc.">
        <title>Whole-Genome Sequence of Entomortierella parvispora E1425, a Mucoromycotan Fungus Associated with Burkholderiaceae-Related Endosymbiotic Bacteria.</title>
        <authorList>
            <person name="Herlambang A."/>
            <person name="Guo Y."/>
            <person name="Takashima Y."/>
            <person name="Narisawa K."/>
            <person name="Ohta H."/>
            <person name="Nishizawa T."/>
        </authorList>
    </citation>
    <scope>NUCLEOTIDE SEQUENCE</scope>
    <source>
        <strain evidence="3">E1425</strain>
    </source>
</reference>
<dbReference type="EMBL" id="BQFW01000003">
    <property type="protein sequence ID" value="GJJ69782.1"/>
    <property type="molecule type" value="Genomic_DNA"/>
</dbReference>
<accession>A0A9P3H4V1</accession>
<dbReference type="Gene3D" id="3.80.10.10">
    <property type="entry name" value="Ribonuclease Inhibitor"/>
    <property type="match status" value="1"/>
</dbReference>
<evidence type="ECO:0000313" key="3">
    <source>
        <dbReference type="EMBL" id="GJJ69782.1"/>
    </source>
</evidence>
<dbReference type="Gene3D" id="1.20.1280.50">
    <property type="match status" value="1"/>
</dbReference>
<dbReference type="InterPro" id="IPR036047">
    <property type="entry name" value="F-box-like_dom_sf"/>
</dbReference>